<proteinExistence type="predicted"/>
<sequence>MALKIDPKHQKASMRKSKALYNLQQDDKPVKVFNDLFRIKANMSDSIRNSTSVNTYTNAHGCPRLGHTSYLSDTIELRRKRSSKIININYSTGVLNDSSLLALITAIVQKINEEPEICQEIYELYAGSDFTPINNLDKDSSKTDDNEVRSNLLNSHEMSSLYFKSN</sequence>
<protein>
    <submittedName>
        <fullName evidence="1">13103_t:CDS:1</fullName>
    </submittedName>
</protein>
<comment type="caution">
    <text evidence="1">The sequence shown here is derived from an EMBL/GenBank/DDBJ whole genome shotgun (WGS) entry which is preliminary data.</text>
</comment>
<organism evidence="1 2">
    <name type="scientific">Ambispora gerdemannii</name>
    <dbReference type="NCBI Taxonomy" id="144530"/>
    <lineage>
        <taxon>Eukaryota</taxon>
        <taxon>Fungi</taxon>
        <taxon>Fungi incertae sedis</taxon>
        <taxon>Mucoromycota</taxon>
        <taxon>Glomeromycotina</taxon>
        <taxon>Glomeromycetes</taxon>
        <taxon>Archaeosporales</taxon>
        <taxon>Ambisporaceae</taxon>
        <taxon>Ambispora</taxon>
    </lineage>
</organism>
<accession>A0A9N9B6E5</accession>
<name>A0A9N9B6E5_9GLOM</name>
<dbReference type="Proteomes" id="UP000789831">
    <property type="component" value="Unassembled WGS sequence"/>
</dbReference>
<dbReference type="AlphaFoldDB" id="A0A9N9B6E5"/>
<gene>
    <name evidence="1" type="ORF">AGERDE_LOCUS6971</name>
</gene>
<reference evidence="1" key="1">
    <citation type="submission" date="2021-06" db="EMBL/GenBank/DDBJ databases">
        <authorList>
            <person name="Kallberg Y."/>
            <person name="Tangrot J."/>
            <person name="Rosling A."/>
        </authorList>
    </citation>
    <scope>NUCLEOTIDE SEQUENCE</scope>
    <source>
        <strain evidence="1">MT106</strain>
    </source>
</reference>
<evidence type="ECO:0000313" key="1">
    <source>
        <dbReference type="EMBL" id="CAG8557215.1"/>
    </source>
</evidence>
<dbReference type="EMBL" id="CAJVPL010001176">
    <property type="protein sequence ID" value="CAG8557215.1"/>
    <property type="molecule type" value="Genomic_DNA"/>
</dbReference>
<evidence type="ECO:0000313" key="2">
    <source>
        <dbReference type="Proteomes" id="UP000789831"/>
    </source>
</evidence>
<keyword evidence="2" id="KW-1185">Reference proteome</keyword>